<feature type="domain" description="Malonyl-CoA decarboxylase N-terminal" evidence="2">
    <location>
        <begin position="48"/>
        <end position="135"/>
    </location>
</feature>
<dbReference type="OrthoDB" id="5292736at2"/>
<name>A0A2M9G206_9PROT</name>
<dbReference type="InterPro" id="IPR007956">
    <property type="entry name" value="Malonyl_CoA_deC_C"/>
</dbReference>
<dbReference type="PANTHER" id="PTHR28641">
    <property type="match status" value="1"/>
</dbReference>
<dbReference type="AlphaFoldDB" id="A0A2M9G206"/>
<dbReference type="Gene3D" id="3.40.630.150">
    <property type="entry name" value="Malonyl-CoA decarboxylase, catalytic domain"/>
    <property type="match status" value="1"/>
</dbReference>
<reference evidence="3 4" key="1">
    <citation type="submission" date="2017-11" db="EMBL/GenBank/DDBJ databases">
        <title>Draft genome sequence of Rhizobiales bacterium SY3-13.</title>
        <authorList>
            <person name="Sun C."/>
        </authorList>
    </citation>
    <scope>NUCLEOTIDE SEQUENCE [LARGE SCALE GENOMIC DNA]</scope>
    <source>
        <strain evidence="3 4">SY3-13</strain>
    </source>
</reference>
<dbReference type="PANTHER" id="PTHR28641:SF1">
    <property type="entry name" value="MALONYL-COA DECARBOXYLASE, MITOCHONDRIAL"/>
    <property type="match status" value="1"/>
</dbReference>
<dbReference type="InterPro" id="IPR038917">
    <property type="entry name" value="Malonyl_CoA_deC"/>
</dbReference>
<dbReference type="Gene3D" id="1.20.140.90">
    <property type="entry name" value="Malonyl-CoA decarboxylase, oligemerization domain"/>
    <property type="match status" value="1"/>
</dbReference>
<dbReference type="Pfam" id="PF05292">
    <property type="entry name" value="MCD"/>
    <property type="match status" value="1"/>
</dbReference>
<dbReference type="GO" id="GO:2001294">
    <property type="term" value="P:malonyl-CoA catabolic process"/>
    <property type="evidence" value="ECO:0007669"/>
    <property type="project" value="TreeGrafter"/>
</dbReference>
<gene>
    <name evidence="3" type="ORF">CVT23_11485</name>
</gene>
<evidence type="ECO:0000259" key="2">
    <source>
        <dbReference type="Pfam" id="PF17408"/>
    </source>
</evidence>
<protein>
    <submittedName>
        <fullName evidence="3">Malonyl-CoA decarboxylase</fullName>
    </submittedName>
</protein>
<dbReference type="InterPro" id="IPR038351">
    <property type="entry name" value="MCD_N_sf"/>
</dbReference>
<evidence type="ECO:0000259" key="1">
    <source>
        <dbReference type="Pfam" id="PF05292"/>
    </source>
</evidence>
<dbReference type="GO" id="GO:0006085">
    <property type="term" value="P:acetyl-CoA biosynthetic process"/>
    <property type="evidence" value="ECO:0007669"/>
    <property type="project" value="TreeGrafter"/>
</dbReference>
<dbReference type="GO" id="GO:0050080">
    <property type="term" value="F:malonyl-CoA decarboxylase activity"/>
    <property type="evidence" value="ECO:0007669"/>
    <property type="project" value="InterPro"/>
</dbReference>
<dbReference type="InterPro" id="IPR042303">
    <property type="entry name" value="Malonyl_CoA_deC_C_sf"/>
</dbReference>
<organism evidence="3 4">
    <name type="scientific">Minwuia thermotolerans</name>
    <dbReference type="NCBI Taxonomy" id="2056226"/>
    <lineage>
        <taxon>Bacteria</taxon>
        <taxon>Pseudomonadati</taxon>
        <taxon>Pseudomonadota</taxon>
        <taxon>Alphaproteobacteria</taxon>
        <taxon>Minwuiales</taxon>
        <taxon>Minwuiaceae</taxon>
        <taxon>Minwuia</taxon>
    </lineage>
</organism>
<dbReference type="Proteomes" id="UP000229498">
    <property type="component" value="Unassembled WGS sequence"/>
</dbReference>
<proteinExistence type="predicted"/>
<dbReference type="GO" id="GO:0006633">
    <property type="term" value="P:fatty acid biosynthetic process"/>
    <property type="evidence" value="ECO:0007669"/>
    <property type="project" value="InterPro"/>
</dbReference>
<dbReference type="EMBL" id="PHIG01000032">
    <property type="protein sequence ID" value="PJK29753.1"/>
    <property type="molecule type" value="Genomic_DNA"/>
</dbReference>
<feature type="domain" description="Malonyl-CoA decarboxylase C-terminal" evidence="1">
    <location>
        <begin position="138"/>
        <end position="396"/>
    </location>
</feature>
<dbReference type="Pfam" id="PF17408">
    <property type="entry name" value="MCD_N"/>
    <property type="match status" value="1"/>
</dbReference>
<accession>A0A2M9G206</accession>
<comment type="caution">
    <text evidence="3">The sequence shown here is derived from an EMBL/GenBank/DDBJ whole genome shotgun (WGS) entry which is preliminary data.</text>
</comment>
<evidence type="ECO:0000313" key="4">
    <source>
        <dbReference type="Proteomes" id="UP000229498"/>
    </source>
</evidence>
<dbReference type="InterPro" id="IPR035372">
    <property type="entry name" value="MCD_N"/>
</dbReference>
<sequence>MRRQIDACLADRGGAVSARLRAAELGRAYLGLNGKGRARFFALLAREYDIDPDEVDKASAALRAAEGEAERRTARRRLRRSLVPPRVHLLTQFNSLDRGVKFLVDMRADLLRAAREQPELRDLDGDLQELLRGWFDVGFLEMAQITFNSPASLLEKLIDYEAVHEIRSWKDLKNRLDSDRRCFSFMHPNMPGEPLIFVEVALVNGMTDNVHALLDEAAPEVDPHAADTAIFYSISNCQAGLAGVGFGDFLIKRVVDRLSQRFPNLKSFATLSPIPGFRRWLDGALDGEEPLLAEAEDRLIRATARKESGHQGLKAILDDPGWADDGDLVEAVREPLIRLGARYLAREKDPRGRPLDPVARFHLNNGARVERINWMGDRSESGLRQSAGMMVNYLYKLDEIEKNHEAFRGEGKVVASPQISRLCKGL</sequence>
<keyword evidence="4" id="KW-1185">Reference proteome</keyword>
<evidence type="ECO:0000313" key="3">
    <source>
        <dbReference type="EMBL" id="PJK29753.1"/>
    </source>
</evidence>